<dbReference type="EMBL" id="MK804171">
    <property type="protein sequence ID" value="QFU28424.1"/>
    <property type="molecule type" value="Genomic_RNA"/>
</dbReference>
<dbReference type="GO" id="GO:0008174">
    <property type="term" value="F:mRNA methyltransferase activity"/>
    <property type="evidence" value="ECO:0007669"/>
    <property type="project" value="UniProtKB-UniRule"/>
</dbReference>
<evidence type="ECO:0000259" key="9">
    <source>
        <dbReference type="PROSITE" id="PS50507"/>
    </source>
</evidence>
<evidence type="ECO:0000256" key="3">
    <source>
        <dbReference type="ARBA" id="ARBA00022695"/>
    </source>
</evidence>
<dbReference type="KEGG" id="vg:65246776"/>
<evidence type="ECO:0000256" key="7">
    <source>
        <dbReference type="ARBA" id="ARBA00022953"/>
    </source>
</evidence>
<evidence type="ECO:0000256" key="2">
    <source>
        <dbReference type="ARBA" id="ARBA00022679"/>
    </source>
</evidence>
<dbReference type="Gene3D" id="3.90.70.80">
    <property type="match status" value="1"/>
</dbReference>
<feature type="domain" description="Alphavirus-like MT" evidence="12">
    <location>
        <begin position="150"/>
        <end position="361"/>
    </location>
</feature>
<dbReference type="GO" id="GO:0006396">
    <property type="term" value="P:RNA processing"/>
    <property type="evidence" value="ECO:0007669"/>
    <property type="project" value="InterPro"/>
</dbReference>
<dbReference type="InterPro" id="IPR007094">
    <property type="entry name" value="RNA-dir_pol_PSvirus"/>
</dbReference>
<dbReference type="GeneID" id="65246776"/>
<keyword evidence="1 13" id="KW-0696">RNA-directed RNA polymerase</keyword>
<dbReference type="GO" id="GO:0016787">
    <property type="term" value="F:hydrolase activity"/>
    <property type="evidence" value="ECO:0007669"/>
    <property type="project" value="UniProtKB-KW"/>
</dbReference>
<evidence type="ECO:0000259" key="11">
    <source>
        <dbReference type="PROSITE" id="PS51657"/>
    </source>
</evidence>
<evidence type="ECO:0000259" key="10">
    <source>
        <dbReference type="PROSITE" id="PS50802"/>
    </source>
</evidence>
<evidence type="ECO:0000259" key="12">
    <source>
        <dbReference type="PROSITE" id="PS51743"/>
    </source>
</evidence>
<reference evidence="13" key="1">
    <citation type="submission" date="2019-04" db="EMBL/GenBank/DDBJ databases">
        <title>The genome of Passion fruit green spot virus highlights the polymorphism of the 5'-end of the RNA2 of cileviruses.</title>
        <authorList>
            <person name="Ramos-Gonzalez P.L."/>
            <person name="Santos G."/>
            <person name="Chavi-Jesus C."/>
            <person name="Harakava R."/>
            <person name="Kitajima E.W."/>
            <person name="Freitas-Astua J."/>
        </authorList>
    </citation>
    <scope>NUCLEOTIDE SEQUENCE</scope>
    <source>
        <strain evidence="13">PFGSV/Snp1</strain>
    </source>
</reference>
<proteinExistence type="predicted"/>
<dbReference type="Pfam" id="PF00978">
    <property type="entry name" value="RdRP_2"/>
    <property type="match status" value="1"/>
</dbReference>
<dbReference type="GO" id="GO:0003968">
    <property type="term" value="F:RNA-directed RNA polymerase activity"/>
    <property type="evidence" value="ECO:0007669"/>
    <property type="project" value="UniProtKB-KW"/>
</dbReference>
<dbReference type="InterPro" id="IPR027417">
    <property type="entry name" value="P-loop_NTPase"/>
</dbReference>
<protein>
    <submittedName>
        <fullName evidence="13">RNA-dependent RNA polymerase</fullName>
    </submittedName>
</protein>
<dbReference type="PROSITE" id="PS50802">
    <property type="entry name" value="OTU"/>
    <property type="match status" value="1"/>
</dbReference>
<dbReference type="GO" id="GO:0039694">
    <property type="term" value="P:viral RNA genome replication"/>
    <property type="evidence" value="ECO:0007669"/>
    <property type="project" value="InterPro"/>
</dbReference>
<keyword evidence="14" id="KW-1185">Reference proteome</keyword>
<dbReference type="GO" id="GO:0016556">
    <property type="term" value="P:mRNA modification"/>
    <property type="evidence" value="ECO:0007669"/>
    <property type="project" value="InterPro"/>
</dbReference>
<keyword evidence="3" id="KW-0548">Nucleotidyltransferase</keyword>
<feature type="domain" description="(+)RNA virus helicase C-terminal" evidence="11">
    <location>
        <begin position="1516"/>
        <end position="1869"/>
    </location>
</feature>
<dbReference type="InterPro" id="IPR038765">
    <property type="entry name" value="Papain-like_cys_pep_sf"/>
</dbReference>
<gene>
    <name evidence="13" type="primary">RdRp</name>
</gene>
<dbReference type="GO" id="GO:0003723">
    <property type="term" value="F:RNA binding"/>
    <property type="evidence" value="ECO:0007669"/>
    <property type="project" value="InterPro"/>
</dbReference>
<dbReference type="SUPFAM" id="SSF52540">
    <property type="entry name" value="P-loop containing nucleoside triphosphate hydrolases"/>
    <property type="match status" value="1"/>
</dbReference>
<dbReference type="GO" id="GO:0006351">
    <property type="term" value="P:DNA-templated transcription"/>
    <property type="evidence" value="ECO:0007669"/>
    <property type="project" value="InterPro"/>
</dbReference>
<evidence type="ECO:0000256" key="6">
    <source>
        <dbReference type="ARBA" id="ARBA00022840"/>
    </source>
</evidence>
<evidence type="ECO:0000313" key="14">
    <source>
        <dbReference type="Proteomes" id="UP000678543"/>
    </source>
</evidence>
<dbReference type="Gene3D" id="3.40.50.300">
    <property type="entry name" value="P-loop containing nucleotide triphosphate hydrolases"/>
    <property type="match status" value="2"/>
</dbReference>
<dbReference type="CDD" id="cd22792">
    <property type="entry name" value="OTU_RDRP-like"/>
    <property type="match status" value="1"/>
</dbReference>
<dbReference type="PROSITE" id="PS51657">
    <property type="entry name" value="PSRV_HELICASE"/>
    <property type="match status" value="1"/>
</dbReference>
<keyword evidence="5" id="KW-0378">Hydrolase</keyword>
<comment type="catalytic activity">
    <reaction evidence="8">
        <text>ATP + H2O = ADP + phosphate + H(+)</text>
        <dbReference type="Rhea" id="RHEA:13065"/>
        <dbReference type="ChEBI" id="CHEBI:15377"/>
        <dbReference type="ChEBI" id="CHEBI:15378"/>
        <dbReference type="ChEBI" id="CHEBI:30616"/>
        <dbReference type="ChEBI" id="CHEBI:43474"/>
        <dbReference type="ChEBI" id="CHEBI:456216"/>
        <dbReference type="EC" id="3.6.4.13"/>
    </reaction>
</comment>
<sequence length="2506" mass="285842">MTTHGKIRNLDFDKLRKIMTKPSVTSTYIESKPVEQHQLNTQSQPLSYTIANGQLVSNSEVVTSTEAKAAALLAVMGSYPQETQRAISNKLERCAVDNPDVEDAARCIYSARMHTVLTNVLQKRVINVPENISNDMEKLLSEQFLSYKIRVTFNKNVTHNNAAALRRVMRHYMRDIVGYRKDYGIPEGYDMQLCDVGSNGFDILNEELTGVHACMPDLDFRDHIRLERYKHYLFSHVCPNSKEHRTICDGLREGSTLFRCENIGQHCNIRAPLLTFVHSAYDITAAGIVDCMVASNAHRAIMCLHFDSAIVNGSTSGVNKILNYKWDIISLKGVKYYQQKFLNDTQAAYVHRLDVYLDKFFTKVVLGSDKRFYMFEILEIICGVAIIEVFRRDKEFIAGSRLTFNIPRTAPAGTVTIHTWEYNTGYESFFSSRTRINSAVMKPVSITLSEEFFLTMIKYGLTVDANKFIYDGLLKSGVGLSARRNLGGTTIVASDQDIPVRKMTTIVVAIYMLLYSEKWEATQGLVTIKHLADKYRSRSASSGFIRFLTNMLSSKGQTTHPSTDTNIDNIKSSLMLDPKIISKQFNLNDDEQERVWGFNSIIEWFTEYARVKQQCPIVVHDSSHSVEYVVDIPDMVVLNLKSLRDETTIGHLCHINYEDYKSSVTVDYNDKHVCDTPLQHVSVAGDGNCLYNCFVKAGLYKGVTVCDLKARLRDSIFYSEVDVLATEEGDTEFSESLHRDGVFGNKFTLMLIAKTFHINICVHLMFRETTFMRFTVNKGSRYIHLQLRDQHYDLLIPYVKMGLMDRTIVACGSVALQTPSDCTRTKLDNLYKVYSMDGTLSKYRNVFCTVFKGPFLNLREMRYMELLNAAELCQRHSNKFLITDANMRDAVRALRILDPSSYVIAMRCNSNKKPNDRLGVCDFTMDSSFHEESFCLSTVLSDVLEVGLYSQCNVTLSDLSRVSHVSYSSSMRTRTSEAERSNKIYLTWASLSSGGIAIYRIFRPEQMVDSLNLLTSLYEDIRFYRPHVTPMSTVEGFLICSGKQHSRGKSYSILSEVSDCFYKAHVENFCVNVLSESEAQKYAKDLCGFYSGGGTYRSSRKHSHNRSYIIDRSLVVSKFLSCLGTSSFGVFSDRLTSYKLHVGVDHDLRFFSVELESLLESKCLHCESRFLKFPDLKELVNFENIVTDNVFNYVQYFDNCSDFSAILSFINYIVKAGFTDVCVVSNCFFNERILTGFLSFCRCFKHVEICLRLYRGNLVMMISCRSNWYGPLFGEFELISCNRRDFCVSFVKTMLEHAKLKARFNDKSDAIRTKADAIRLGLSIGKFDPKCQIKTDIQKFPKFKPQVKIHNTDALVNNIKQLLGSNGSDLSTNKEDKPEVEFVPVEQKDDLGKRLASVFEYEKYLKEELAHSTDTVSKAVDNILSFTRTRDPKRLQEMFFPNRSFFNEQKKLKDGIGIISASGKVLKNSEPIVCGDDINSVYDIVHGKVVAKSDYFSMFRGRSIDQVGGFAIFTNLIAHNQVEPVLLALSDVTSREHRMEFIRTISVDWIQAVAGAGKTTLLVQTFTPNDVVVCPTVENRDSLRKKLSLAYSSLKAEDINNRVRTLNGFLVDHNSKIGKISAGLITESSRLLIDEAIMYHAGCLFALCSLFGINRMFCVGDKRQIPFISRINFVLRYEKLSDFVTSQAKPLARTFRSPPDVTYLMQKIYGKDLGGLTIKCLSSNQTHLRTVSKHIISKNCNFNYDLLKKHFPTDRCTFEENKIKLLFFLREDMISFLANGGERYSQYCCTVHQFQGSDAEYIIVFRLSYPEKSIFQDERQCLVALTRHTKKLCYVSVNEADDVLSKWIKTPISEADLKPFLKLSGGGPTRPNNFVSYRSIPPVDLMKGDRCTKVGFSDRFDIVLNKRDTLPILLDKLKTSPIKGGNLVFSSMVLDKFSQQRLKPAVYSVLGKNVNLFCSGKNQNISSTVFDIMQLNAVEHVPDSHLSPFYEDEFEEVHFPTLKQITTEGVICKTYSFEDKFSILQNFLSSTFPNSCYVNTSMDAWMTYNLDLDLAIDDVSINTIKFATVSKTYDCMIPRLSFCSPVVRKACLVESLIAVQKRNRNVPQLSSTVSPYKMADELFEAFVSLLDQRYYRKVHYGPAEVAAWLQDQKSSVVNEVVGEHSIYSTAVEKYSLITKSSPKPTLTDEAYMEFAAPQVVLHQTKDVNAVFCVIFRSLKSIVQRMLRHRKNLVFYADMDPDDLADHLTKYVSTDISRTKSSLEIDIKKFDKSQELSVLLFECKVMRYFGVSEELIYLWFHSHVESIVKDTRNGLKFKLQVQRRSGDGGTFFGNTMFLIAVMARNFDLNSLDLALFSGDDSLLVGDKKDLNCDSKNFSDLFNLDVKFFSNYDYYHFCSKFLIPVGDRWYFVPDPVKLCVRLARLDLINWAHVDEYRISLLDSTKHFLDREVVEMLALAVQDRYPVLMDPCEVFEVIRCLVEAPLDFRNLFEEPLEMLPDTVCLPSDR</sequence>
<dbReference type="InterPro" id="IPR027351">
    <property type="entry name" value="(+)RNA_virus_helicase_core_dom"/>
</dbReference>
<dbReference type="InterPro" id="IPR003323">
    <property type="entry name" value="OTU_dom"/>
</dbReference>
<evidence type="ECO:0000256" key="5">
    <source>
        <dbReference type="ARBA" id="ARBA00022801"/>
    </source>
</evidence>
<dbReference type="GO" id="GO:0003724">
    <property type="term" value="F:RNA helicase activity"/>
    <property type="evidence" value="ECO:0007669"/>
    <property type="project" value="UniProtKB-EC"/>
</dbReference>
<dbReference type="PROSITE" id="PS51743">
    <property type="entry name" value="ALPHAVIRUS_MT"/>
    <property type="match status" value="1"/>
</dbReference>
<dbReference type="Proteomes" id="UP000678543">
    <property type="component" value="Genome"/>
</dbReference>
<organism evidence="13 14">
    <name type="scientific">Passion fruit green spot virus</name>
    <dbReference type="NCBI Taxonomy" id="989895"/>
    <lineage>
        <taxon>Viruses</taxon>
        <taxon>Riboviria</taxon>
        <taxon>Orthornavirae</taxon>
        <taxon>Kitrinoviricota</taxon>
        <taxon>Alsuviricetes</taxon>
        <taxon>Martellivirales</taxon>
        <taxon>Kitaviridae</taxon>
        <taxon>Cilevirus</taxon>
        <taxon>Cilevirus passiflorae</taxon>
    </lineage>
</organism>
<dbReference type="PROSITE" id="PS50507">
    <property type="entry name" value="RDRP_SSRNA_POS"/>
    <property type="match status" value="1"/>
</dbReference>
<dbReference type="InterPro" id="IPR002588">
    <property type="entry name" value="Alphavirus-like_MT_dom"/>
</dbReference>
<dbReference type="InterPro" id="IPR043502">
    <property type="entry name" value="DNA/RNA_pol_sf"/>
</dbReference>
<dbReference type="SUPFAM" id="SSF56672">
    <property type="entry name" value="DNA/RNA polymerases"/>
    <property type="match status" value="1"/>
</dbReference>
<feature type="domain" description="OTU" evidence="10">
    <location>
        <begin position="678"/>
        <end position="798"/>
    </location>
</feature>
<keyword evidence="6" id="KW-0067">ATP-binding</keyword>
<name>A0A5P9KEC9_9VIRU</name>
<keyword evidence="7" id="KW-0693">Viral RNA replication</keyword>
<dbReference type="CDD" id="cd23254">
    <property type="entry name" value="Kitaviridae_RdRp"/>
    <property type="match status" value="1"/>
</dbReference>
<dbReference type="GO" id="GO:0005524">
    <property type="term" value="F:ATP binding"/>
    <property type="evidence" value="ECO:0007669"/>
    <property type="project" value="UniProtKB-KW"/>
</dbReference>
<dbReference type="RefSeq" id="YP_010088081.1">
    <property type="nucleotide sequence ID" value="NC_055653.1"/>
</dbReference>
<dbReference type="SUPFAM" id="SSF54001">
    <property type="entry name" value="Cysteine proteinases"/>
    <property type="match status" value="1"/>
</dbReference>
<dbReference type="InterPro" id="IPR001788">
    <property type="entry name" value="RNA-dep_RNA_pol_alsuvir"/>
</dbReference>
<evidence type="ECO:0000256" key="4">
    <source>
        <dbReference type="ARBA" id="ARBA00022741"/>
    </source>
</evidence>
<accession>A0A5P9KEC9</accession>
<evidence type="ECO:0000313" key="13">
    <source>
        <dbReference type="EMBL" id="QFU28424.1"/>
    </source>
</evidence>
<dbReference type="Pfam" id="PF01443">
    <property type="entry name" value="Viral_helicase1"/>
    <property type="match status" value="1"/>
</dbReference>
<evidence type="ECO:0000256" key="1">
    <source>
        <dbReference type="ARBA" id="ARBA00022484"/>
    </source>
</evidence>
<feature type="domain" description="RdRp catalytic" evidence="9">
    <location>
        <begin position="2259"/>
        <end position="2372"/>
    </location>
</feature>
<evidence type="ECO:0000256" key="8">
    <source>
        <dbReference type="ARBA" id="ARBA00047984"/>
    </source>
</evidence>
<keyword evidence="4" id="KW-0547">Nucleotide-binding</keyword>
<keyword evidence="2" id="KW-0808">Transferase</keyword>